<dbReference type="OrthoDB" id="839186at2"/>
<reference evidence="3" key="1">
    <citation type="submission" date="2016-10" db="EMBL/GenBank/DDBJ databases">
        <authorList>
            <person name="Varghese N."/>
            <person name="Submissions S."/>
        </authorList>
    </citation>
    <scope>NUCLEOTIDE SEQUENCE [LARGE SCALE GENOMIC DNA]</scope>
    <source>
        <strain evidence="3">DSM 23095</strain>
    </source>
</reference>
<protein>
    <submittedName>
        <fullName evidence="2">Uncharacterized protein</fullName>
    </submittedName>
</protein>
<dbReference type="STRING" id="686796.SAMN04488104_100630"/>
<accession>A0A1G6PGI5</accession>
<evidence type="ECO:0000313" key="3">
    <source>
        <dbReference type="Proteomes" id="UP000199060"/>
    </source>
</evidence>
<dbReference type="RefSeq" id="WP_087938198.1">
    <property type="nucleotide sequence ID" value="NZ_FNAC01000006.1"/>
</dbReference>
<keyword evidence="1" id="KW-1133">Transmembrane helix</keyword>
<name>A0A1G6PGI5_9BACT</name>
<keyword evidence="1" id="KW-0812">Transmembrane</keyword>
<keyword evidence="1" id="KW-0472">Membrane</keyword>
<evidence type="ECO:0000256" key="1">
    <source>
        <dbReference type="SAM" id="Phobius"/>
    </source>
</evidence>
<sequence length="131" mass="15169">MKRKSSHKNHNKKLSAWQRIIWSLLLINFINLTANFYESPLHDPENKLLEDPIDSLSELIYEFVLEGDQDIIPDNGTEQEEKNSKKLTVFFTNIDLKSSEKISLPQLASPFYLTEEKELFFDPSTPPPDCA</sequence>
<feature type="transmembrane region" description="Helical" evidence="1">
    <location>
        <begin position="20"/>
        <end position="37"/>
    </location>
</feature>
<dbReference type="EMBL" id="FNAC01000006">
    <property type="protein sequence ID" value="SDC79340.1"/>
    <property type="molecule type" value="Genomic_DNA"/>
</dbReference>
<evidence type="ECO:0000313" key="2">
    <source>
        <dbReference type="EMBL" id="SDC79340.1"/>
    </source>
</evidence>
<keyword evidence="3" id="KW-1185">Reference proteome</keyword>
<organism evidence="2 3">
    <name type="scientific">Algoriphagus faecimaris</name>
    <dbReference type="NCBI Taxonomy" id="686796"/>
    <lineage>
        <taxon>Bacteria</taxon>
        <taxon>Pseudomonadati</taxon>
        <taxon>Bacteroidota</taxon>
        <taxon>Cytophagia</taxon>
        <taxon>Cytophagales</taxon>
        <taxon>Cyclobacteriaceae</taxon>
        <taxon>Algoriphagus</taxon>
    </lineage>
</organism>
<dbReference type="AlphaFoldDB" id="A0A1G6PGI5"/>
<gene>
    <name evidence="2" type="ORF">SAMN04488104_100630</name>
</gene>
<proteinExistence type="predicted"/>
<dbReference type="Proteomes" id="UP000199060">
    <property type="component" value="Unassembled WGS sequence"/>
</dbReference>